<proteinExistence type="predicted"/>
<evidence type="ECO:0000313" key="3">
    <source>
        <dbReference type="Proteomes" id="UP001234178"/>
    </source>
</evidence>
<evidence type="ECO:0000313" key="2">
    <source>
        <dbReference type="EMBL" id="KAK4020719.1"/>
    </source>
</evidence>
<organism evidence="2 3">
    <name type="scientific">Daphnia magna</name>
    <dbReference type="NCBI Taxonomy" id="35525"/>
    <lineage>
        <taxon>Eukaryota</taxon>
        <taxon>Metazoa</taxon>
        <taxon>Ecdysozoa</taxon>
        <taxon>Arthropoda</taxon>
        <taxon>Crustacea</taxon>
        <taxon>Branchiopoda</taxon>
        <taxon>Diplostraca</taxon>
        <taxon>Cladocera</taxon>
        <taxon>Anomopoda</taxon>
        <taxon>Daphniidae</taxon>
        <taxon>Daphnia</taxon>
    </lineage>
</organism>
<dbReference type="Proteomes" id="UP001234178">
    <property type="component" value="Unassembled WGS sequence"/>
</dbReference>
<name>A0ABR0A6F1_9CRUS</name>
<sequence length="140" mass="16306">MTREAGNSPEREGQHEENNKILKEKSIDGPEMREAVAQYIDICVGAIKETAGAGWQQVYVQADEILLVHDMFCNELFSSVWSRYVHDNNDHLDVNNPNDDDYTKLFRKKCRLVMWGYKRGNSYNPQYSRLVVFPETIDLF</sequence>
<reference evidence="2 3" key="1">
    <citation type="journal article" date="2023" name="Nucleic Acids Res.">
        <title>The hologenome of Daphnia magna reveals possible DNA methylation and microbiome-mediated evolution of the host genome.</title>
        <authorList>
            <person name="Chaturvedi A."/>
            <person name="Li X."/>
            <person name="Dhandapani V."/>
            <person name="Marshall H."/>
            <person name="Kissane S."/>
            <person name="Cuenca-Cambronero M."/>
            <person name="Asole G."/>
            <person name="Calvet F."/>
            <person name="Ruiz-Romero M."/>
            <person name="Marangio P."/>
            <person name="Guigo R."/>
            <person name="Rago D."/>
            <person name="Mirbahai L."/>
            <person name="Eastwood N."/>
            <person name="Colbourne J.K."/>
            <person name="Zhou J."/>
            <person name="Mallon E."/>
            <person name="Orsini L."/>
        </authorList>
    </citation>
    <scope>NUCLEOTIDE SEQUENCE [LARGE SCALE GENOMIC DNA]</scope>
    <source>
        <strain evidence="2">LRV0_1</strain>
    </source>
</reference>
<protein>
    <submittedName>
        <fullName evidence="2">Uncharacterized protein</fullName>
    </submittedName>
</protein>
<evidence type="ECO:0000256" key="1">
    <source>
        <dbReference type="SAM" id="MobiDB-lite"/>
    </source>
</evidence>
<feature type="region of interest" description="Disordered" evidence="1">
    <location>
        <begin position="1"/>
        <end position="27"/>
    </location>
</feature>
<gene>
    <name evidence="2" type="ORF">OUZ56_002674</name>
</gene>
<comment type="caution">
    <text evidence="2">The sequence shown here is derived from an EMBL/GenBank/DDBJ whole genome shotgun (WGS) entry which is preliminary data.</text>
</comment>
<dbReference type="EMBL" id="JAOYFB010000036">
    <property type="protein sequence ID" value="KAK4020719.1"/>
    <property type="molecule type" value="Genomic_DNA"/>
</dbReference>
<keyword evidence="3" id="KW-1185">Reference proteome</keyword>
<accession>A0ABR0A6F1</accession>